<dbReference type="OrthoDB" id="1137593at2"/>
<dbReference type="RefSeq" id="WP_007903719.1">
    <property type="nucleotide sequence ID" value="NZ_ADVG01000001.1"/>
</dbReference>
<dbReference type="SUPFAM" id="SSF48452">
    <property type="entry name" value="TPR-like"/>
    <property type="match status" value="1"/>
</dbReference>
<evidence type="ECO:0000313" key="3">
    <source>
        <dbReference type="Proteomes" id="UP000004508"/>
    </source>
</evidence>
<protein>
    <recommendedName>
        <fullName evidence="1">MalT-like TPR region domain-containing protein</fullName>
    </recommendedName>
</protein>
<dbReference type="eggNOG" id="COG2909">
    <property type="taxonomic scope" value="Bacteria"/>
</dbReference>
<reference evidence="2 3" key="1">
    <citation type="journal article" date="2011" name="Stand. Genomic Sci.">
        <title>Non-contiguous finished genome sequence and contextual data of the filamentous soil bacterium Ktedonobacter racemifer type strain (SOSP1-21).</title>
        <authorList>
            <person name="Chang Y.J."/>
            <person name="Land M."/>
            <person name="Hauser L."/>
            <person name="Chertkov O."/>
            <person name="Del Rio T.G."/>
            <person name="Nolan M."/>
            <person name="Copeland A."/>
            <person name="Tice H."/>
            <person name="Cheng J.F."/>
            <person name="Lucas S."/>
            <person name="Han C."/>
            <person name="Goodwin L."/>
            <person name="Pitluck S."/>
            <person name="Ivanova N."/>
            <person name="Ovchinikova G."/>
            <person name="Pati A."/>
            <person name="Chen A."/>
            <person name="Palaniappan K."/>
            <person name="Mavromatis K."/>
            <person name="Liolios K."/>
            <person name="Brettin T."/>
            <person name="Fiebig A."/>
            <person name="Rohde M."/>
            <person name="Abt B."/>
            <person name="Goker M."/>
            <person name="Detter J.C."/>
            <person name="Woyke T."/>
            <person name="Bristow J."/>
            <person name="Eisen J.A."/>
            <person name="Markowitz V."/>
            <person name="Hugenholtz P."/>
            <person name="Kyrpides N.C."/>
            <person name="Klenk H.P."/>
            <person name="Lapidus A."/>
        </authorList>
    </citation>
    <scope>NUCLEOTIDE SEQUENCE [LARGE SCALE GENOMIC DNA]</scope>
    <source>
        <strain evidence="3">DSM 44963</strain>
    </source>
</reference>
<dbReference type="Proteomes" id="UP000004508">
    <property type="component" value="Unassembled WGS sequence"/>
</dbReference>
<dbReference type="InterPro" id="IPR011990">
    <property type="entry name" value="TPR-like_helical_dom_sf"/>
</dbReference>
<dbReference type="AlphaFoldDB" id="D6TBY2"/>
<accession>D6TBY2</accession>
<dbReference type="Gene3D" id="1.25.40.10">
    <property type="entry name" value="Tetratricopeptide repeat domain"/>
    <property type="match status" value="1"/>
</dbReference>
<proteinExistence type="predicted"/>
<feature type="domain" description="MalT-like TPR region" evidence="1">
    <location>
        <begin position="114"/>
        <end position="231"/>
    </location>
</feature>
<dbReference type="EMBL" id="ADVG01000001">
    <property type="protein sequence ID" value="EFH88018.1"/>
    <property type="molecule type" value="Genomic_DNA"/>
</dbReference>
<dbReference type="STRING" id="485913.Krac_9385"/>
<comment type="caution">
    <text evidence="2">The sequence shown here is derived from an EMBL/GenBank/DDBJ whole genome shotgun (WGS) entry which is preliminary data.</text>
</comment>
<organism evidence="2 3">
    <name type="scientific">Ktedonobacter racemifer DSM 44963</name>
    <dbReference type="NCBI Taxonomy" id="485913"/>
    <lineage>
        <taxon>Bacteria</taxon>
        <taxon>Bacillati</taxon>
        <taxon>Chloroflexota</taxon>
        <taxon>Ktedonobacteria</taxon>
        <taxon>Ktedonobacterales</taxon>
        <taxon>Ktedonobacteraceae</taxon>
        <taxon>Ktedonobacter</taxon>
    </lineage>
</organism>
<evidence type="ECO:0000259" key="1">
    <source>
        <dbReference type="Pfam" id="PF17874"/>
    </source>
</evidence>
<gene>
    <name evidence="2" type="ORF">Krac_9385</name>
</gene>
<keyword evidence="3" id="KW-1185">Reference proteome</keyword>
<dbReference type="InterPro" id="IPR041617">
    <property type="entry name" value="TPR_MalT"/>
</dbReference>
<dbReference type="InParanoid" id="D6TBY2"/>
<evidence type="ECO:0000313" key="2">
    <source>
        <dbReference type="EMBL" id="EFH88018.1"/>
    </source>
</evidence>
<dbReference type="Pfam" id="PF17874">
    <property type="entry name" value="TPR_MalT"/>
    <property type="match status" value="1"/>
</dbReference>
<name>D6TBY2_KTERA</name>
<sequence length="261" mass="29473">MLLLDVGERLRNDLYDAVETALSARELTRAAALMTRIVESQPFLRHQEWHTFLRWLRQFPEEILRESPTLSQTYAMVLLFTTQRRTSALKPQFEKYLQMAEQCLQALGNLPRLGEVLTLHALLSKHVDDYTTMVRCATSALTMLPDEERFWRGLALALLGMAALVAGRMSEARQLIHEAWKLNPVPSERSYARRGALLQQGYLALGVGHLEQAVLLMRQVLGSAGDDRTNQGTALLLLATSHMKRSAHTSAERRVSAPLSR</sequence>